<dbReference type="CDD" id="cd17916">
    <property type="entry name" value="DEXHc_UvrB"/>
    <property type="match status" value="1"/>
</dbReference>
<feature type="domain" description="Helicase C-terminal" evidence="15">
    <location>
        <begin position="442"/>
        <end position="595"/>
    </location>
</feature>
<evidence type="ECO:0000259" key="15">
    <source>
        <dbReference type="PROSITE" id="PS51194"/>
    </source>
</evidence>
<evidence type="ECO:0000256" key="10">
    <source>
        <dbReference type="ARBA" id="ARBA00026033"/>
    </source>
</evidence>
<dbReference type="InterPro" id="IPR041471">
    <property type="entry name" value="UvrB_inter"/>
</dbReference>
<dbReference type="PANTHER" id="PTHR24029:SF0">
    <property type="entry name" value="UVRABC SYSTEM PROTEIN B"/>
    <property type="match status" value="1"/>
</dbReference>
<evidence type="ECO:0000256" key="6">
    <source>
        <dbReference type="ARBA" id="ARBA00022769"/>
    </source>
</evidence>
<dbReference type="GO" id="GO:0004518">
    <property type="term" value="F:nuclease activity"/>
    <property type="evidence" value="ECO:0007669"/>
    <property type="project" value="UniProtKB-KW"/>
</dbReference>
<dbReference type="GO" id="GO:0016887">
    <property type="term" value="F:ATP hydrolysis activity"/>
    <property type="evidence" value="ECO:0007669"/>
    <property type="project" value="InterPro"/>
</dbReference>
<evidence type="ECO:0000259" key="13">
    <source>
        <dbReference type="PROSITE" id="PS50151"/>
    </source>
</evidence>
<dbReference type="PROSITE" id="PS51194">
    <property type="entry name" value="HELICASE_CTER"/>
    <property type="match status" value="1"/>
</dbReference>
<dbReference type="EMBL" id="MGBR01000001">
    <property type="protein sequence ID" value="OGK73602.1"/>
    <property type="molecule type" value="Genomic_DNA"/>
</dbReference>
<evidence type="ECO:0000313" key="16">
    <source>
        <dbReference type="EMBL" id="OGK73602.1"/>
    </source>
</evidence>
<dbReference type="Pfam" id="PF12344">
    <property type="entry name" value="UvrB"/>
    <property type="match status" value="1"/>
</dbReference>
<dbReference type="PROSITE" id="PS51192">
    <property type="entry name" value="HELICASE_ATP_BIND_1"/>
    <property type="match status" value="1"/>
</dbReference>
<dbReference type="Proteomes" id="UP000177050">
    <property type="component" value="Unassembled WGS sequence"/>
</dbReference>
<dbReference type="GO" id="GO:0009432">
    <property type="term" value="P:SOS response"/>
    <property type="evidence" value="ECO:0007669"/>
    <property type="project" value="UniProtKB-KW"/>
</dbReference>
<dbReference type="InterPro" id="IPR027417">
    <property type="entry name" value="P-loop_NTPase"/>
</dbReference>
<dbReference type="GO" id="GO:0005737">
    <property type="term" value="C:cytoplasm"/>
    <property type="evidence" value="ECO:0007669"/>
    <property type="project" value="UniProtKB-SubCell"/>
</dbReference>
<keyword evidence="3" id="KW-0963">Cytoplasm</keyword>
<keyword evidence="4" id="KW-0547">Nucleotide-binding</keyword>
<dbReference type="InterPro" id="IPR004807">
    <property type="entry name" value="UvrB"/>
</dbReference>
<dbReference type="NCBIfam" id="TIGR00631">
    <property type="entry name" value="uvrb"/>
    <property type="match status" value="1"/>
</dbReference>
<dbReference type="GO" id="GO:0006289">
    <property type="term" value="P:nucleotide-excision repair"/>
    <property type="evidence" value="ECO:0007669"/>
    <property type="project" value="InterPro"/>
</dbReference>
<dbReference type="Pfam" id="PF02151">
    <property type="entry name" value="UVR"/>
    <property type="match status" value="1"/>
</dbReference>
<comment type="subcellular location">
    <subcellularLocation>
        <location evidence="1 12">Cytoplasm</location>
    </subcellularLocation>
</comment>
<evidence type="ECO:0000256" key="5">
    <source>
        <dbReference type="ARBA" id="ARBA00022763"/>
    </source>
</evidence>
<keyword evidence="6 12" id="KW-0228">DNA excision</keyword>
<protein>
    <recommendedName>
        <fullName evidence="11 12">UvrABC system protein B</fullName>
    </recommendedName>
</protein>
<comment type="caution">
    <text evidence="16">The sequence shown here is derived from an EMBL/GenBank/DDBJ whole genome shotgun (WGS) entry which is preliminary data.</text>
</comment>
<comment type="similarity">
    <text evidence="2 12">Belongs to the UvrB family.</text>
</comment>
<sequence>MFKLKSAFNPTGDQPQAIKQLCEGVRNGRKNQVLLGVTGSGKTFTMANVIQDLNLPALIISHNKTLAGQLYQEMRDFFPQNAVSYFVSYYDYYQPEAYIPQTDTYIEKEAQINELIDKLRLQSTANILTRNDAIVVASVSSIYNIGSPLEYGKYVLTLEIGEGGDLKAIGRKLVELHYDRSEFEFKRGTFRIRGERIDIYPAYEDEGYMIETINSRVTRISKFETISGKEIEKEIKKVIIYPAKHFMTDQATVKAAEAQIRADLKSEYSMLKKAGKTVEADRLLRRVNYDLEMINEVGYVNGIENYSRYFDGRKIGDPPFSLLHYFKQAYGDKFLVFIDESHMTVPQIRGMYNGDHSRKKKLVDFGFRLRACFDNRPMTFDEFYNVPKHIIYTSATPNEWEIEQSRKNGKWKENEYEGIAQQLIRPTGIIDPQISVRPAKSEVLDLIGEIEKRVTLSQKILVTTLTKKTAEDLSIYLKEKNIRAEYLHSDIETLERSNILDNLRGGRFDVLIGVNLLREGLDLPEVYLVAILDADKEGFLRSHTALVQTMGRAARNISGEVIMYADSQTRSMKSAIDEIDRRRQYQIEYNHKHHITPKSVVKPIRGKVVEQDEISSVSNNTTVDKIRGESLTPYDRKKLIAKLEKEMRHEAENLHFEMAIKIRDKVRELKNNL</sequence>
<proteinExistence type="inferred from homology"/>
<feature type="domain" description="Helicase ATP-binding" evidence="14">
    <location>
        <begin position="23"/>
        <end position="157"/>
    </location>
</feature>
<evidence type="ECO:0000256" key="12">
    <source>
        <dbReference type="RuleBase" id="RU003587"/>
    </source>
</evidence>
<dbReference type="Pfam" id="PF00271">
    <property type="entry name" value="Helicase_C"/>
    <property type="match status" value="1"/>
</dbReference>
<keyword evidence="12" id="KW-0742">SOS response</keyword>
<dbReference type="GO" id="GO:0005524">
    <property type="term" value="F:ATP binding"/>
    <property type="evidence" value="ECO:0007669"/>
    <property type="project" value="UniProtKB-KW"/>
</dbReference>
<dbReference type="Pfam" id="PF17757">
    <property type="entry name" value="UvrB_inter"/>
    <property type="match status" value="1"/>
</dbReference>
<dbReference type="SUPFAM" id="SSF52540">
    <property type="entry name" value="P-loop containing nucleoside triphosphate hydrolases"/>
    <property type="match status" value="2"/>
</dbReference>
<reference evidence="16 17" key="1">
    <citation type="journal article" date="2016" name="Nat. Commun.">
        <title>Thousands of microbial genomes shed light on interconnected biogeochemical processes in an aquifer system.</title>
        <authorList>
            <person name="Anantharaman K."/>
            <person name="Brown C.T."/>
            <person name="Hug L.A."/>
            <person name="Sharon I."/>
            <person name="Castelle C.J."/>
            <person name="Probst A.J."/>
            <person name="Thomas B.C."/>
            <person name="Singh A."/>
            <person name="Wilkins M.J."/>
            <person name="Karaoz U."/>
            <person name="Brodie E.L."/>
            <person name="Williams K.H."/>
            <person name="Hubbard S.S."/>
            <person name="Banfield J.F."/>
        </authorList>
    </citation>
    <scope>NUCLEOTIDE SEQUENCE [LARGE SCALE GENOMIC DNA]</scope>
</reference>
<evidence type="ECO:0000259" key="14">
    <source>
        <dbReference type="PROSITE" id="PS51192"/>
    </source>
</evidence>
<evidence type="ECO:0000256" key="7">
    <source>
        <dbReference type="ARBA" id="ARBA00022840"/>
    </source>
</evidence>
<dbReference type="InterPro" id="IPR001650">
    <property type="entry name" value="Helicase_C-like"/>
</dbReference>
<gene>
    <name evidence="16" type="ORF">A3K52_02305</name>
</gene>
<dbReference type="InterPro" id="IPR014001">
    <property type="entry name" value="Helicase_ATP-bd"/>
</dbReference>
<dbReference type="AlphaFoldDB" id="A0A1F7L0D6"/>
<dbReference type="Gene3D" id="3.40.50.300">
    <property type="entry name" value="P-loop containing nucleotide triphosphate hydrolases"/>
    <property type="match status" value="3"/>
</dbReference>
<organism evidence="16 17">
    <name type="scientific">Candidatus Roizmanbacteria bacterium RIFOXYD1_FULL_38_12</name>
    <dbReference type="NCBI Taxonomy" id="1802093"/>
    <lineage>
        <taxon>Bacteria</taxon>
        <taxon>Candidatus Roizmaniibacteriota</taxon>
    </lineage>
</organism>
<accession>A0A1F7L0D6</accession>
<dbReference type="InterPro" id="IPR001943">
    <property type="entry name" value="UVR_dom"/>
</dbReference>
<keyword evidence="7" id="KW-0067">ATP-binding</keyword>
<keyword evidence="5 12" id="KW-0227">DNA damage</keyword>
<evidence type="ECO:0000256" key="9">
    <source>
        <dbReference type="ARBA" id="ARBA00023204"/>
    </source>
</evidence>
<dbReference type="SMART" id="SM00487">
    <property type="entry name" value="DEXDc"/>
    <property type="match status" value="1"/>
</dbReference>
<dbReference type="GO" id="GO:0009380">
    <property type="term" value="C:excinuclease repair complex"/>
    <property type="evidence" value="ECO:0007669"/>
    <property type="project" value="InterPro"/>
</dbReference>
<dbReference type="NCBIfam" id="NF003673">
    <property type="entry name" value="PRK05298.1"/>
    <property type="match status" value="1"/>
</dbReference>
<dbReference type="PANTHER" id="PTHR24029">
    <property type="entry name" value="UVRABC SYSTEM PROTEIN B"/>
    <property type="match status" value="1"/>
</dbReference>
<name>A0A1F7L0D6_9BACT</name>
<dbReference type="InterPro" id="IPR036876">
    <property type="entry name" value="UVR_dom_sf"/>
</dbReference>
<keyword evidence="9 12" id="KW-0234">DNA repair</keyword>
<dbReference type="Pfam" id="PF04851">
    <property type="entry name" value="ResIII"/>
    <property type="match status" value="1"/>
</dbReference>
<dbReference type="InterPro" id="IPR006935">
    <property type="entry name" value="Helicase/UvrB_N"/>
</dbReference>
<dbReference type="SMART" id="SM00490">
    <property type="entry name" value="HELICc"/>
    <property type="match status" value="1"/>
</dbReference>
<dbReference type="PROSITE" id="PS50151">
    <property type="entry name" value="UVR"/>
    <property type="match status" value="1"/>
</dbReference>
<dbReference type="Gene3D" id="4.10.860.10">
    <property type="entry name" value="UVR domain"/>
    <property type="match status" value="1"/>
</dbReference>
<evidence type="ECO:0000256" key="2">
    <source>
        <dbReference type="ARBA" id="ARBA00008533"/>
    </source>
</evidence>
<dbReference type="GO" id="GO:0003677">
    <property type="term" value="F:DNA binding"/>
    <property type="evidence" value="ECO:0007669"/>
    <property type="project" value="InterPro"/>
</dbReference>
<feature type="domain" description="UVR" evidence="13">
    <location>
        <begin position="637"/>
        <end position="672"/>
    </location>
</feature>
<evidence type="ECO:0000256" key="3">
    <source>
        <dbReference type="ARBA" id="ARBA00022490"/>
    </source>
</evidence>
<evidence type="ECO:0000256" key="1">
    <source>
        <dbReference type="ARBA" id="ARBA00004496"/>
    </source>
</evidence>
<comment type="subunit">
    <text evidence="10 12">Forms a heterotetramer with UvrA during the search for lesions. Interacts with UvrC in an incision complex.</text>
</comment>
<evidence type="ECO:0000256" key="4">
    <source>
        <dbReference type="ARBA" id="ARBA00022741"/>
    </source>
</evidence>
<dbReference type="SUPFAM" id="SSF46600">
    <property type="entry name" value="C-terminal UvrC-binding domain of UvrB"/>
    <property type="match status" value="1"/>
</dbReference>
<evidence type="ECO:0000256" key="8">
    <source>
        <dbReference type="ARBA" id="ARBA00022881"/>
    </source>
</evidence>
<evidence type="ECO:0000256" key="11">
    <source>
        <dbReference type="ARBA" id="ARBA00029504"/>
    </source>
</evidence>
<dbReference type="InterPro" id="IPR024759">
    <property type="entry name" value="UvrB_YAD/RRR_dom"/>
</dbReference>
<keyword evidence="8 12" id="KW-0267">Excision nuclease</keyword>
<evidence type="ECO:0000313" key="17">
    <source>
        <dbReference type="Proteomes" id="UP000177050"/>
    </source>
</evidence>